<sequence>MLKQSRWSANKGDDHRTETATRHRGGRGRRTVRGLRVYGADRTSGCTDTRLAKPVAPLDRAGLKAAVAALTPKGDTPIGLSLRKAAEDLPAPPPGAITIRTILLISDGEDTCGTPQPCEVAAELAHQGIGLRIDTYDVGFANEPAVGDSGSSVTSYGGTEVYTPARQPFGFGTGVFNSQRAYDGEPTALRMGTVPVVWSNRYEANPNVVPVHTPGGHYITLGADTARIARNPEIAVVLRIAVLGEEKAGPEHHARVKAPAKQDESTARADTGGAGGAGWTGTTAVAVGGGALVLLAGVLIALGRARRRAGRNGRDA</sequence>
<feature type="compositionally biased region" description="Basic and acidic residues" evidence="1">
    <location>
        <begin position="11"/>
        <end position="21"/>
    </location>
</feature>
<evidence type="ECO:0008006" key="4">
    <source>
        <dbReference type="Google" id="ProtNLM"/>
    </source>
</evidence>
<feature type="region of interest" description="Disordered" evidence="1">
    <location>
        <begin position="1"/>
        <end position="30"/>
    </location>
</feature>
<reference evidence="3" key="1">
    <citation type="submission" date="2024-07" db="EMBL/GenBank/DDBJ databases">
        <authorList>
            <person name="Yu S.T."/>
        </authorList>
    </citation>
    <scope>NUCLEOTIDE SEQUENCE</scope>
    <source>
        <strain evidence="3">R44</strain>
    </source>
</reference>
<dbReference type="RefSeq" id="WP_369145297.1">
    <property type="nucleotide sequence ID" value="NZ_CP163444.1"/>
</dbReference>
<dbReference type="Gene3D" id="3.40.50.410">
    <property type="entry name" value="von Willebrand factor, type A domain"/>
    <property type="match status" value="1"/>
</dbReference>
<proteinExistence type="predicted"/>
<protein>
    <recommendedName>
        <fullName evidence="4">VWA domain-containing protein</fullName>
    </recommendedName>
</protein>
<dbReference type="AlphaFoldDB" id="A0AB39SZB7"/>
<organism evidence="3">
    <name type="scientific">Streptomyces sp. R44</name>
    <dbReference type="NCBI Taxonomy" id="3238633"/>
    <lineage>
        <taxon>Bacteria</taxon>
        <taxon>Bacillati</taxon>
        <taxon>Actinomycetota</taxon>
        <taxon>Actinomycetes</taxon>
        <taxon>Kitasatosporales</taxon>
        <taxon>Streptomycetaceae</taxon>
        <taxon>Streptomyces</taxon>
    </lineage>
</organism>
<accession>A0AB39SZB7</accession>
<evidence type="ECO:0000313" key="3">
    <source>
        <dbReference type="EMBL" id="XDQ72658.1"/>
    </source>
</evidence>
<dbReference type="EMBL" id="CP163444">
    <property type="protein sequence ID" value="XDQ72658.1"/>
    <property type="molecule type" value="Genomic_DNA"/>
</dbReference>
<feature type="region of interest" description="Disordered" evidence="1">
    <location>
        <begin position="248"/>
        <end position="277"/>
    </location>
</feature>
<gene>
    <name evidence="3" type="ORF">AB5J54_20095</name>
</gene>
<evidence type="ECO:0000256" key="2">
    <source>
        <dbReference type="SAM" id="Phobius"/>
    </source>
</evidence>
<keyword evidence="2" id="KW-1133">Transmembrane helix</keyword>
<dbReference type="SUPFAM" id="SSF53300">
    <property type="entry name" value="vWA-like"/>
    <property type="match status" value="1"/>
</dbReference>
<evidence type="ECO:0000256" key="1">
    <source>
        <dbReference type="SAM" id="MobiDB-lite"/>
    </source>
</evidence>
<feature type="transmembrane region" description="Helical" evidence="2">
    <location>
        <begin position="278"/>
        <end position="302"/>
    </location>
</feature>
<keyword evidence="2" id="KW-0472">Membrane</keyword>
<dbReference type="InterPro" id="IPR036465">
    <property type="entry name" value="vWFA_dom_sf"/>
</dbReference>
<keyword evidence="2" id="KW-0812">Transmembrane</keyword>
<name>A0AB39SZB7_9ACTN</name>